<evidence type="ECO:0000313" key="4">
    <source>
        <dbReference type="Proteomes" id="UP001174997"/>
    </source>
</evidence>
<feature type="chain" id="PRO_5041288742" description="DUF7707 domain-containing protein" evidence="1">
    <location>
        <begin position="23"/>
        <end position="280"/>
    </location>
</feature>
<name>A0AA39YY60_9PEZI</name>
<comment type="caution">
    <text evidence="3">The sequence shown here is derived from an EMBL/GenBank/DDBJ whole genome shotgun (WGS) entry which is preliminary data.</text>
</comment>
<dbReference type="InterPro" id="IPR056124">
    <property type="entry name" value="DUF7707"/>
</dbReference>
<feature type="domain" description="DUF7707" evidence="2">
    <location>
        <begin position="58"/>
        <end position="137"/>
    </location>
</feature>
<feature type="signal peptide" evidence="1">
    <location>
        <begin position="1"/>
        <end position="22"/>
    </location>
</feature>
<dbReference type="AlphaFoldDB" id="A0AA39YY60"/>
<evidence type="ECO:0000259" key="2">
    <source>
        <dbReference type="Pfam" id="PF24808"/>
    </source>
</evidence>
<accession>A0AA39YY60</accession>
<organism evidence="3 4">
    <name type="scientific">Cercophora samala</name>
    <dbReference type="NCBI Taxonomy" id="330535"/>
    <lineage>
        <taxon>Eukaryota</taxon>
        <taxon>Fungi</taxon>
        <taxon>Dikarya</taxon>
        <taxon>Ascomycota</taxon>
        <taxon>Pezizomycotina</taxon>
        <taxon>Sordariomycetes</taxon>
        <taxon>Sordariomycetidae</taxon>
        <taxon>Sordariales</taxon>
        <taxon>Lasiosphaeriaceae</taxon>
        <taxon>Cercophora</taxon>
    </lineage>
</organism>
<evidence type="ECO:0000313" key="3">
    <source>
        <dbReference type="EMBL" id="KAK0659790.1"/>
    </source>
</evidence>
<dbReference type="Pfam" id="PF24808">
    <property type="entry name" value="DUF7707"/>
    <property type="match status" value="1"/>
</dbReference>
<sequence>MRSFSVAGIAAVAFGLAGVCSAVDTSVPGWDGALQKEGWTCIKTPRRLATGRSVSFGNTVCPGQISTCEALCKSRGGVVEGENACVSNNGGTDNPFKSNTYCFVCNCEDGALPDLETYHDTVPRYRCELRSQNCFYGYSQGGQLPPDGACRCPEAEYAVPPSWYSLLPKTTSTVLPPSSISTSVGQTLTSAVETSAAQTTTSEPATVTDTVVQITSTELTTLATTTTATSEETSVAIETTSSILSNETATVPTQQPVATGGSTKPVVGVMGAMVAALLAM</sequence>
<reference evidence="3" key="1">
    <citation type="submission" date="2023-06" db="EMBL/GenBank/DDBJ databases">
        <title>Genome-scale phylogeny and comparative genomics of the fungal order Sordariales.</title>
        <authorList>
            <consortium name="Lawrence Berkeley National Laboratory"/>
            <person name="Hensen N."/>
            <person name="Bonometti L."/>
            <person name="Westerberg I."/>
            <person name="Brannstrom I.O."/>
            <person name="Guillou S."/>
            <person name="Cros-Aarteil S."/>
            <person name="Calhoun S."/>
            <person name="Haridas S."/>
            <person name="Kuo A."/>
            <person name="Mondo S."/>
            <person name="Pangilinan J."/>
            <person name="Riley R."/>
            <person name="Labutti K."/>
            <person name="Andreopoulos B."/>
            <person name="Lipzen A."/>
            <person name="Chen C."/>
            <person name="Yanf M."/>
            <person name="Daum C."/>
            <person name="Ng V."/>
            <person name="Clum A."/>
            <person name="Steindorff A."/>
            <person name="Ohm R."/>
            <person name="Martin F."/>
            <person name="Silar P."/>
            <person name="Natvig D."/>
            <person name="Lalanne C."/>
            <person name="Gautier V."/>
            <person name="Ament-Velasquez S.L."/>
            <person name="Kruys A."/>
            <person name="Hutchinson M.I."/>
            <person name="Powell A.J."/>
            <person name="Barry K."/>
            <person name="Miller A.N."/>
            <person name="Grigoriev I.V."/>
            <person name="Debuchy R."/>
            <person name="Gladieux P."/>
            <person name="Thoren M.H."/>
            <person name="Johannesson H."/>
        </authorList>
    </citation>
    <scope>NUCLEOTIDE SEQUENCE</scope>
    <source>
        <strain evidence="3">CBS 307.81</strain>
    </source>
</reference>
<dbReference type="Proteomes" id="UP001174997">
    <property type="component" value="Unassembled WGS sequence"/>
</dbReference>
<keyword evidence="4" id="KW-1185">Reference proteome</keyword>
<protein>
    <recommendedName>
        <fullName evidence="2">DUF7707 domain-containing protein</fullName>
    </recommendedName>
</protein>
<proteinExistence type="predicted"/>
<gene>
    <name evidence="3" type="ORF">QBC41DRAFT_44098</name>
</gene>
<keyword evidence="1" id="KW-0732">Signal</keyword>
<evidence type="ECO:0000256" key="1">
    <source>
        <dbReference type="SAM" id="SignalP"/>
    </source>
</evidence>
<dbReference type="EMBL" id="JAULSY010000174">
    <property type="protein sequence ID" value="KAK0659790.1"/>
    <property type="molecule type" value="Genomic_DNA"/>
</dbReference>